<dbReference type="AlphaFoldDB" id="A0A0A3Z6F3"/>
<dbReference type="NCBIfam" id="NF005710">
    <property type="entry name" value="PRK07522.1"/>
    <property type="match status" value="1"/>
</dbReference>
<dbReference type="GO" id="GO:0006526">
    <property type="term" value="P:L-arginine biosynthetic process"/>
    <property type="evidence" value="ECO:0007669"/>
    <property type="project" value="UniProtKB-KW"/>
</dbReference>
<comment type="cofactor">
    <cofactor evidence="1">
        <name>Co(2+)</name>
        <dbReference type="ChEBI" id="CHEBI:48828"/>
    </cofactor>
</comment>
<evidence type="ECO:0000256" key="5">
    <source>
        <dbReference type="ARBA" id="ARBA00022571"/>
    </source>
</evidence>
<dbReference type="NCBIfam" id="TIGR01892">
    <property type="entry name" value="AcOrn-deacetyl"/>
    <property type="match status" value="1"/>
</dbReference>
<keyword evidence="7" id="KW-0479">Metal-binding</keyword>
<dbReference type="Proteomes" id="UP000030351">
    <property type="component" value="Unassembled WGS sequence"/>
</dbReference>
<dbReference type="Pfam" id="PF01546">
    <property type="entry name" value="Peptidase_M20"/>
    <property type="match status" value="1"/>
</dbReference>
<dbReference type="PANTHER" id="PTHR43808">
    <property type="entry name" value="ACETYLORNITHINE DEACETYLASE"/>
    <property type="match status" value="1"/>
</dbReference>
<dbReference type="InterPro" id="IPR050072">
    <property type="entry name" value="Peptidase_M20A"/>
</dbReference>
<keyword evidence="6" id="KW-0028">Amino-acid biosynthesis</keyword>
<comment type="similarity">
    <text evidence="3">Belongs to the peptidase M20A family. ArgE subfamily.</text>
</comment>
<comment type="cofactor">
    <cofactor evidence="2">
        <name>Zn(2+)</name>
        <dbReference type="ChEBI" id="CHEBI:29105"/>
    </cofactor>
</comment>
<comment type="caution">
    <text evidence="12">The sequence shown here is derived from an EMBL/GenBank/DDBJ whole genome shotgun (WGS) entry which is preliminary data.</text>
</comment>
<keyword evidence="13" id="KW-1185">Reference proteome</keyword>
<dbReference type="EMBL" id="JRUQ01000027">
    <property type="protein sequence ID" value="KGT94652.1"/>
    <property type="molecule type" value="Genomic_DNA"/>
</dbReference>
<keyword evidence="4" id="KW-0963">Cytoplasm</keyword>
<evidence type="ECO:0000256" key="2">
    <source>
        <dbReference type="ARBA" id="ARBA00001947"/>
    </source>
</evidence>
<proteinExistence type="inferred from homology"/>
<evidence type="ECO:0000256" key="7">
    <source>
        <dbReference type="ARBA" id="ARBA00022723"/>
    </source>
</evidence>
<evidence type="ECO:0000259" key="11">
    <source>
        <dbReference type="Pfam" id="PF07687"/>
    </source>
</evidence>
<evidence type="ECO:0000313" key="12">
    <source>
        <dbReference type="EMBL" id="KGT94652.1"/>
    </source>
</evidence>
<accession>A0A0A3Z6F3</accession>
<dbReference type="InterPro" id="IPR002933">
    <property type="entry name" value="Peptidase_M20"/>
</dbReference>
<keyword evidence="5" id="KW-0055">Arginine biosynthesis</keyword>
<dbReference type="InterPro" id="IPR011650">
    <property type="entry name" value="Peptidase_M20_dimer"/>
</dbReference>
<evidence type="ECO:0000256" key="3">
    <source>
        <dbReference type="ARBA" id="ARBA00005691"/>
    </source>
</evidence>
<sequence>MACPAMNNPTTRELLADLIAFDTVSRHSNLALMDWVQRYLASYGVSSQLLPDASGEKANLLAVIGPQEIPGIVLSGHTDVVPVDGQQWQSDPFLLQEREGKLYGRGAADMKSWLAAVLALVPQLVAQPLRLPVWLAFSHDEEVGCKGVPGLLEHLDSLPVRPAACIVGEPTEMRPILGHKGKIALRCTVTGLASHSAYTPQGVNAIEVAVRIIQRLMALAEKLRLQQNLAFDPPYSTLQTGVIRGGEALNIVPAHCQFDFEIRMLPGVEVQPMMAELEAWCQRELLPEMQRRSPVCAITFSPLSHYPGLETCATTTIDQLLTLLPPPEALSTVAFGTEGGLFQQHGIPTLVCGPGAMAQGHKPDEFVSLDQLALCDDFLIRLCRWLRA</sequence>
<feature type="domain" description="Peptidase M20 dimerisation" evidence="11">
    <location>
        <begin position="178"/>
        <end position="286"/>
    </location>
</feature>
<dbReference type="SUPFAM" id="SSF53187">
    <property type="entry name" value="Zn-dependent exopeptidases"/>
    <property type="match status" value="1"/>
</dbReference>
<evidence type="ECO:0000256" key="6">
    <source>
        <dbReference type="ARBA" id="ARBA00022605"/>
    </source>
</evidence>
<dbReference type="InterPro" id="IPR001261">
    <property type="entry name" value="ArgE/DapE_CS"/>
</dbReference>
<dbReference type="Gene3D" id="3.30.70.360">
    <property type="match status" value="1"/>
</dbReference>
<dbReference type="InterPro" id="IPR036264">
    <property type="entry name" value="Bact_exopeptidase_dim_dom"/>
</dbReference>
<dbReference type="GO" id="GO:0008777">
    <property type="term" value="F:acetylornithine deacetylase activity"/>
    <property type="evidence" value="ECO:0007669"/>
    <property type="project" value="UniProtKB-EC"/>
</dbReference>
<dbReference type="STRING" id="371042.NG99_08570"/>
<keyword evidence="10" id="KW-0170">Cobalt</keyword>
<dbReference type="PANTHER" id="PTHR43808:SF31">
    <property type="entry name" value="N-ACETYL-L-CITRULLINE DEACETYLASE"/>
    <property type="match status" value="1"/>
</dbReference>
<organism evidence="12 13">
    <name type="scientific">Erwinia typographi</name>
    <dbReference type="NCBI Taxonomy" id="371042"/>
    <lineage>
        <taxon>Bacteria</taxon>
        <taxon>Pseudomonadati</taxon>
        <taxon>Pseudomonadota</taxon>
        <taxon>Gammaproteobacteria</taxon>
        <taxon>Enterobacterales</taxon>
        <taxon>Erwiniaceae</taxon>
        <taxon>Erwinia</taxon>
    </lineage>
</organism>
<keyword evidence="9" id="KW-0862">Zinc</keyword>
<dbReference type="eggNOG" id="COG0624">
    <property type="taxonomic scope" value="Bacteria"/>
</dbReference>
<evidence type="ECO:0000313" key="13">
    <source>
        <dbReference type="Proteomes" id="UP000030351"/>
    </source>
</evidence>
<dbReference type="GO" id="GO:0046872">
    <property type="term" value="F:metal ion binding"/>
    <property type="evidence" value="ECO:0007669"/>
    <property type="project" value="UniProtKB-KW"/>
</dbReference>
<evidence type="ECO:0000256" key="9">
    <source>
        <dbReference type="ARBA" id="ARBA00022833"/>
    </source>
</evidence>
<dbReference type="EC" id="3.5.1.16" evidence="12"/>
<reference evidence="12 13" key="1">
    <citation type="submission" date="2014-10" db="EMBL/GenBank/DDBJ databases">
        <title>Genome sequence of Erwinia typographi M043b.</title>
        <authorList>
            <person name="Chan K.-G."/>
            <person name="Tan W.-S."/>
        </authorList>
    </citation>
    <scope>NUCLEOTIDE SEQUENCE [LARGE SCALE GENOMIC DNA]</scope>
    <source>
        <strain evidence="12 13">M043b</strain>
    </source>
</reference>
<evidence type="ECO:0000256" key="4">
    <source>
        <dbReference type="ARBA" id="ARBA00022490"/>
    </source>
</evidence>
<evidence type="ECO:0000256" key="10">
    <source>
        <dbReference type="ARBA" id="ARBA00023285"/>
    </source>
</evidence>
<dbReference type="CDD" id="cd03894">
    <property type="entry name" value="M20_ArgE"/>
    <property type="match status" value="1"/>
</dbReference>
<evidence type="ECO:0000256" key="8">
    <source>
        <dbReference type="ARBA" id="ARBA00022801"/>
    </source>
</evidence>
<dbReference type="Gene3D" id="3.40.630.10">
    <property type="entry name" value="Zn peptidases"/>
    <property type="match status" value="1"/>
</dbReference>
<dbReference type="Pfam" id="PF07687">
    <property type="entry name" value="M20_dimer"/>
    <property type="match status" value="1"/>
</dbReference>
<dbReference type="InterPro" id="IPR010169">
    <property type="entry name" value="AcOrn-deacetyl"/>
</dbReference>
<evidence type="ECO:0000256" key="1">
    <source>
        <dbReference type="ARBA" id="ARBA00001941"/>
    </source>
</evidence>
<gene>
    <name evidence="12" type="ORF">NG99_08570</name>
</gene>
<protein>
    <submittedName>
        <fullName evidence="12">Acetylornithine deacetylase</fullName>
        <ecNumber evidence="12">3.5.1.16</ecNumber>
    </submittedName>
</protein>
<dbReference type="PROSITE" id="PS00759">
    <property type="entry name" value="ARGE_DAPE_CPG2_2"/>
    <property type="match status" value="1"/>
</dbReference>
<name>A0A0A3Z6F3_9GAMM</name>
<keyword evidence="8 12" id="KW-0378">Hydrolase</keyword>
<dbReference type="SUPFAM" id="SSF55031">
    <property type="entry name" value="Bacterial exopeptidase dimerisation domain"/>
    <property type="match status" value="1"/>
</dbReference>